<keyword evidence="2" id="KW-1185">Reference proteome</keyword>
<evidence type="ECO:0000313" key="2">
    <source>
        <dbReference type="Proteomes" id="UP001374952"/>
    </source>
</evidence>
<dbReference type="Proteomes" id="UP001374952">
    <property type="component" value="Unassembled WGS sequence"/>
</dbReference>
<name>A0ACC6QZI1_9GAMM</name>
<comment type="caution">
    <text evidence="1">The sequence shown here is derived from an EMBL/GenBank/DDBJ whole genome shotgun (WGS) entry which is preliminary data.</text>
</comment>
<gene>
    <name evidence="1" type="ORF">V6250_02375</name>
</gene>
<proteinExistence type="predicted"/>
<organism evidence="1 2">
    <name type="scientific">Pseudoalteromonas undina</name>
    <dbReference type="NCBI Taxonomy" id="43660"/>
    <lineage>
        <taxon>Bacteria</taxon>
        <taxon>Pseudomonadati</taxon>
        <taxon>Pseudomonadota</taxon>
        <taxon>Gammaproteobacteria</taxon>
        <taxon>Alteromonadales</taxon>
        <taxon>Pseudoalteromonadaceae</taxon>
        <taxon>Pseudoalteromonas</taxon>
    </lineage>
</organism>
<evidence type="ECO:0000313" key="1">
    <source>
        <dbReference type="EMBL" id="MEL0602994.1"/>
    </source>
</evidence>
<protein>
    <submittedName>
        <fullName evidence="1">Uncharacterized protein</fullName>
    </submittedName>
</protein>
<dbReference type="EMBL" id="JBAKAX010000001">
    <property type="protein sequence ID" value="MEL0602994.1"/>
    <property type="molecule type" value="Genomic_DNA"/>
</dbReference>
<sequence length="178" mass="21026">MNIPDLKTEFDKLRPSYMRLAENVKAALIQFLNEQNLDFVEIETRVKEFDSFVSKIERKGYKEPLVEITDICGLRIINYYPSDLKSIEEILKNEFDLIESSNKEEEMEDDRFGYRSFHFIATIKEEWLNAPNYRGLKNLKFEIQARTILMHGWAAISHKLSYKHERDVPKNLDVTCLG</sequence>
<reference evidence="1" key="1">
    <citation type="submission" date="2024-02" db="EMBL/GenBank/DDBJ databases">
        <title>Bacteria isolated from the canopy kelp, Nereocystis luetkeana.</title>
        <authorList>
            <person name="Pfister C.A."/>
            <person name="Younker I.T."/>
            <person name="Light S.H."/>
        </authorList>
    </citation>
    <scope>NUCLEOTIDE SEQUENCE</scope>
    <source>
        <strain evidence="1">TN.2.01</strain>
    </source>
</reference>
<accession>A0ACC6QZI1</accession>